<evidence type="ECO:0000256" key="3">
    <source>
        <dbReference type="ARBA" id="ARBA00022692"/>
    </source>
</evidence>
<organism evidence="9 10">
    <name type="scientific">Antrodiella citrinella</name>
    <dbReference type="NCBI Taxonomy" id="2447956"/>
    <lineage>
        <taxon>Eukaryota</taxon>
        <taxon>Fungi</taxon>
        <taxon>Dikarya</taxon>
        <taxon>Basidiomycota</taxon>
        <taxon>Agaricomycotina</taxon>
        <taxon>Agaricomycetes</taxon>
        <taxon>Polyporales</taxon>
        <taxon>Steccherinaceae</taxon>
        <taxon>Antrodiella</taxon>
    </lineage>
</organism>
<dbReference type="AlphaFoldDB" id="A0A4S4N9Q1"/>
<feature type="compositionally biased region" description="Basic and acidic residues" evidence="6">
    <location>
        <begin position="463"/>
        <end position="473"/>
    </location>
</feature>
<dbReference type="GO" id="GO:0022857">
    <property type="term" value="F:transmembrane transporter activity"/>
    <property type="evidence" value="ECO:0007669"/>
    <property type="project" value="InterPro"/>
</dbReference>
<feature type="transmembrane region" description="Helical" evidence="7">
    <location>
        <begin position="89"/>
        <end position="109"/>
    </location>
</feature>
<dbReference type="SUPFAM" id="SSF103473">
    <property type="entry name" value="MFS general substrate transporter"/>
    <property type="match status" value="1"/>
</dbReference>
<dbReference type="Proteomes" id="UP000308730">
    <property type="component" value="Unassembled WGS sequence"/>
</dbReference>
<evidence type="ECO:0000256" key="1">
    <source>
        <dbReference type="ARBA" id="ARBA00004141"/>
    </source>
</evidence>
<feature type="transmembrane region" description="Helical" evidence="7">
    <location>
        <begin position="307"/>
        <end position="331"/>
    </location>
</feature>
<feature type="transmembrane region" description="Helical" evidence="7">
    <location>
        <begin position="177"/>
        <end position="199"/>
    </location>
</feature>
<gene>
    <name evidence="9" type="ORF">EUX98_g1541</name>
</gene>
<evidence type="ECO:0000256" key="6">
    <source>
        <dbReference type="SAM" id="MobiDB-lite"/>
    </source>
</evidence>
<dbReference type="PANTHER" id="PTHR43791:SF36">
    <property type="entry name" value="TRANSPORTER, PUTATIVE (AFU_ORTHOLOGUE AFUA_6G08340)-RELATED"/>
    <property type="match status" value="1"/>
</dbReference>
<keyword evidence="4 7" id="KW-1133">Transmembrane helix</keyword>
<evidence type="ECO:0000256" key="4">
    <source>
        <dbReference type="ARBA" id="ARBA00022989"/>
    </source>
</evidence>
<name>A0A4S4N9Q1_9APHY</name>
<feature type="transmembrane region" description="Helical" evidence="7">
    <location>
        <begin position="211"/>
        <end position="231"/>
    </location>
</feature>
<protein>
    <recommendedName>
        <fullName evidence="8">Major facilitator superfamily (MFS) profile domain-containing protein</fullName>
    </recommendedName>
</protein>
<dbReference type="OrthoDB" id="2962993at2759"/>
<dbReference type="Pfam" id="PF07690">
    <property type="entry name" value="MFS_1"/>
    <property type="match status" value="1"/>
</dbReference>
<feature type="transmembrane region" description="Helical" evidence="7">
    <location>
        <begin position="434"/>
        <end position="453"/>
    </location>
</feature>
<feature type="region of interest" description="Disordered" evidence="6">
    <location>
        <begin position="1"/>
        <end position="20"/>
    </location>
</feature>
<evidence type="ECO:0000256" key="7">
    <source>
        <dbReference type="SAM" id="Phobius"/>
    </source>
</evidence>
<feature type="region of interest" description="Disordered" evidence="6">
    <location>
        <begin position="463"/>
        <end position="482"/>
    </location>
</feature>
<feature type="domain" description="Major facilitator superfamily (MFS) profile" evidence="8">
    <location>
        <begin position="50"/>
        <end position="459"/>
    </location>
</feature>
<sequence length="494" mass="54777">MSTQRDSKTPSTSSVASLEKGVTPTTANVALQKYTPEEIKTTWRKVDWHVMPASIMLYLASYIDRANIGNAKVLGLATDLKLTDNQYNLALSIFFVGYVIFETPSNLILRRVSPRFYIPAMAVLWGLICSLFAVVHSAKALIAIRFFLGFAEAGFLPGLVFWMGCWYPRSMQGKRFGLLYCTVSLTGAFGGLLATGIHALNGTHGIAGWRWIFIIEGVITASFGVIALFFMTAYPNDASWLTATERDIINITNESDRALNASEGFSLPQVKSGFTDWRTYCWAIMYLATYIPVYSVVLSLPTVVTGLGYHGTTATLMACPPYGLGFIAVLWSGWSVDRYGKLFYHYALGISITIIALIVLMVTTNLIARYVMFFFVMFMFVPISVEWAWLSSNVAGNNKRATAQGIIFSIGNIGGAIGSQIYRAEFAPRYVQGHAINIACYTVALVAGALVWYSYKRDNEQRNAADESGDERPNMLGEDLGDLGDRHPRFRYYL</sequence>
<accession>A0A4S4N9Q1</accession>
<dbReference type="FunFam" id="1.20.1250.20:FF:000057">
    <property type="entry name" value="MFS general substrate transporter"/>
    <property type="match status" value="1"/>
</dbReference>
<dbReference type="FunFam" id="1.20.1250.20:FF:000013">
    <property type="entry name" value="MFS general substrate transporter"/>
    <property type="match status" value="1"/>
</dbReference>
<dbReference type="GO" id="GO:0016020">
    <property type="term" value="C:membrane"/>
    <property type="evidence" value="ECO:0007669"/>
    <property type="project" value="UniProtKB-SubCell"/>
</dbReference>
<evidence type="ECO:0000313" key="10">
    <source>
        <dbReference type="Proteomes" id="UP000308730"/>
    </source>
</evidence>
<dbReference type="InterPro" id="IPR036259">
    <property type="entry name" value="MFS_trans_sf"/>
</dbReference>
<evidence type="ECO:0000256" key="2">
    <source>
        <dbReference type="ARBA" id="ARBA00022448"/>
    </source>
</evidence>
<keyword evidence="10" id="KW-1185">Reference proteome</keyword>
<feature type="transmembrane region" description="Helical" evidence="7">
    <location>
        <begin position="402"/>
        <end position="422"/>
    </location>
</feature>
<feature type="transmembrane region" description="Helical" evidence="7">
    <location>
        <begin position="142"/>
        <end position="165"/>
    </location>
</feature>
<feature type="transmembrane region" description="Helical" evidence="7">
    <location>
        <begin position="343"/>
        <end position="364"/>
    </location>
</feature>
<keyword evidence="5 7" id="KW-0472">Membrane</keyword>
<dbReference type="PROSITE" id="PS50850">
    <property type="entry name" value="MFS"/>
    <property type="match status" value="1"/>
</dbReference>
<feature type="transmembrane region" description="Helical" evidence="7">
    <location>
        <begin position="116"/>
        <end position="136"/>
    </location>
</feature>
<keyword evidence="2" id="KW-0813">Transport</keyword>
<feature type="transmembrane region" description="Helical" evidence="7">
    <location>
        <begin position="370"/>
        <end position="390"/>
    </location>
</feature>
<dbReference type="InterPro" id="IPR011701">
    <property type="entry name" value="MFS"/>
</dbReference>
<dbReference type="EMBL" id="SGPM01000017">
    <property type="protein sequence ID" value="THH32690.1"/>
    <property type="molecule type" value="Genomic_DNA"/>
</dbReference>
<dbReference type="PANTHER" id="PTHR43791">
    <property type="entry name" value="PERMEASE-RELATED"/>
    <property type="match status" value="1"/>
</dbReference>
<feature type="transmembrane region" description="Helical" evidence="7">
    <location>
        <begin position="280"/>
        <end position="301"/>
    </location>
</feature>
<comment type="subcellular location">
    <subcellularLocation>
        <location evidence="1">Membrane</location>
        <topology evidence="1">Multi-pass membrane protein</topology>
    </subcellularLocation>
</comment>
<keyword evidence="3 7" id="KW-0812">Transmembrane</keyword>
<dbReference type="InterPro" id="IPR020846">
    <property type="entry name" value="MFS_dom"/>
</dbReference>
<evidence type="ECO:0000259" key="8">
    <source>
        <dbReference type="PROSITE" id="PS50850"/>
    </source>
</evidence>
<evidence type="ECO:0000256" key="5">
    <source>
        <dbReference type="ARBA" id="ARBA00023136"/>
    </source>
</evidence>
<proteinExistence type="predicted"/>
<evidence type="ECO:0000313" key="9">
    <source>
        <dbReference type="EMBL" id="THH32690.1"/>
    </source>
</evidence>
<comment type="caution">
    <text evidence="9">The sequence shown here is derived from an EMBL/GenBank/DDBJ whole genome shotgun (WGS) entry which is preliminary data.</text>
</comment>
<reference evidence="9 10" key="1">
    <citation type="submission" date="2019-02" db="EMBL/GenBank/DDBJ databases">
        <title>Genome sequencing of the rare red list fungi Antrodiella citrinella (Flaviporus citrinellus).</title>
        <authorList>
            <person name="Buettner E."/>
            <person name="Kellner H."/>
        </authorList>
    </citation>
    <scope>NUCLEOTIDE SEQUENCE [LARGE SCALE GENOMIC DNA]</scope>
    <source>
        <strain evidence="9 10">DSM 108506</strain>
    </source>
</reference>
<dbReference type="Gene3D" id="1.20.1250.20">
    <property type="entry name" value="MFS general substrate transporter like domains"/>
    <property type="match status" value="2"/>
</dbReference>